<dbReference type="Proteomes" id="UP001595848">
    <property type="component" value="Unassembled WGS sequence"/>
</dbReference>
<feature type="compositionally biased region" description="Acidic residues" evidence="3">
    <location>
        <begin position="248"/>
        <end position="258"/>
    </location>
</feature>
<dbReference type="InterPro" id="IPR007428">
    <property type="entry name" value="MlaA"/>
</dbReference>
<dbReference type="RefSeq" id="WP_246600587.1">
    <property type="nucleotide sequence ID" value="NZ_JAHTBN010000004.1"/>
</dbReference>
<evidence type="ECO:0000256" key="4">
    <source>
        <dbReference type="SAM" id="SignalP"/>
    </source>
</evidence>
<comment type="similarity">
    <text evidence="1">Belongs to the MlaA family.</text>
</comment>
<dbReference type="PANTHER" id="PTHR30035:SF3">
    <property type="entry name" value="INTERMEMBRANE PHOSPHOLIPID TRANSPORT SYSTEM LIPOPROTEIN MLAA"/>
    <property type="match status" value="1"/>
</dbReference>
<feature type="chain" id="PRO_5046438324" evidence="4">
    <location>
        <begin position="23"/>
        <end position="282"/>
    </location>
</feature>
<evidence type="ECO:0000313" key="5">
    <source>
        <dbReference type="EMBL" id="MFC4202051.1"/>
    </source>
</evidence>
<keyword evidence="2 4" id="KW-0732">Signal</keyword>
<dbReference type="PANTHER" id="PTHR30035">
    <property type="entry name" value="LIPOPROTEIN VACJ-RELATED"/>
    <property type="match status" value="1"/>
</dbReference>
<evidence type="ECO:0000256" key="1">
    <source>
        <dbReference type="ARBA" id="ARBA00010634"/>
    </source>
</evidence>
<gene>
    <name evidence="5" type="ORF">ACFOY1_13910</name>
</gene>
<evidence type="ECO:0000256" key="3">
    <source>
        <dbReference type="SAM" id="MobiDB-lite"/>
    </source>
</evidence>
<reference evidence="6" key="1">
    <citation type="journal article" date="2019" name="Int. J. Syst. Evol. Microbiol.">
        <title>The Global Catalogue of Microorganisms (GCM) 10K type strain sequencing project: providing services to taxonomists for standard genome sequencing and annotation.</title>
        <authorList>
            <consortium name="The Broad Institute Genomics Platform"/>
            <consortium name="The Broad Institute Genome Sequencing Center for Infectious Disease"/>
            <person name="Wu L."/>
            <person name="Ma J."/>
        </authorList>
    </citation>
    <scope>NUCLEOTIDE SEQUENCE [LARGE SCALE GENOMIC DNA]</scope>
    <source>
        <strain evidence="6">LMG 24813</strain>
    </source>
</reference>
<protein>
    <submittedName>
        <fullName evidence="5">VacJ family lipoprotein</fullName>
    </submittedName>
</protein>
<dbReference type="Pfam" id="PF04333">
    <property type="entry name" value="MlaA"/>
    <property type="match status" value="1"/>
</dbReference>
<evidence type="ECO:0000256" key="2">
    <source>
        <dbReference type="ARBA" id="ARBA00022729"/>
    </source>
</evidence>
<comment type="caution">
    <text evidence="5">The sequence shown here is derived from an EMBL/GenBank/DDBJ whole genome shotgun (WGS) entry which is preliminary data.</text>
</comment>
<name>A0ABV8P1P9_9BURK</name>
<dbReference type="EMBL" id="JBHSBV010000004">
    <property type="protein sequence ID" value="MFC4202051.1"/>
    <property type="molecule type" value="Genomic_DNA"/>
</dbReference>
<dbReference type="PRINTS" id="PR01805">
    <property type="entry name" value="VACJLIPOPROT"/>
</dbReference>
<dbReference type="PROSITE" id="PS51257">
    <property type="entry name" value="PROKAR_LIPOPROTEIN"/>
    <property type="match status" value="1"/>
</dbReference>
<keyword evidence="5" id="KW-0449">Lipoprotein</keyword>
<accession>A0ABV8P1P9</accession>
<proteinExistence type="inferred from homology"/>
<evidence type="ECO:0000313" key="6">
    <source>
        <dbReference type="Proteomes" id="UP001595848"/>
    </source>
</evidence>
<sequence>MFRIPAPRLGRLVPALALTALAAGCTSVPHPNPHDPWESYNRSMFKFNDTVDRALLKPVASGYAALTPQPVQTCIHNMFNNVADVWSAFNSFIQGRGADFVNTLGRVMFNSTMGLGGCIDVASMNGSRRIQNDFGTTLGVWGLKSGPYVVLPLLGPSTVRDTAGWAGDVAGYWGMYSATGVEDNVPLRNTLTAMKFIDMRASLLDADKLVDRVALDRYSFIRDAYLQRRKAMVDSRRNKTGTATLPDYSDEPLPDYSDDAAPSAQPPAKPADTAGRPGTPSK</sequence>
<organism evidence="5 6">
    <name type="scientific">Candidimonas humi</name>
    <dbReference type="NCBI Taxonomy" id="683355"/>
    <lineage>
        <taxon>Bacteria</taxon>
        <taxon>Pseudomonadati</taxon>
        <taxon>Pseudomonadota</taxon>
        <taxon>Betaproteobacteria</taxon>
        <taxon>Burkholderiales</taxon>
        <taxon>Alcaligenaceae</taxon>
        <taxon>Candidimonas</taxon>
    </lineage>
</organism>
<keyword evidence="6" id="KW-1185">Reference proteome</keyword>
<feature type="region of interest" description="Disordered" evidence="3">
    <location>
        <begin position="232"/>
        <end position="282"/>
    </location>
</feature>
<feature type="signal peptide" evidence="4">
    <location>
        <begin position="1"/>
        <end position="22"/>
    </location>
</feature>